<dbReference type="GO" id="GO:0005381">
    <property type="term" value="F:iron ion transmembrane transporter activity"/>
    <property type="evidence" value="ECO:0007669"/>
    <property type="project" value="UniProtKB-UniRule"/>
</dbReference>
<keyword evidence="5 7" id="KW-1133">Transmembrane helix</keyword>
<reference evidence="8" key="1">
    <citation type="submission" date="2023-06" db="EMBL/GenBank/DDBJ databases">
        <authorList>
            <consortium name="Lawrence Berkeley National Laboratory"/>
            <person name="Ahrendt S."/>
            <person name="Sahu N."/>
            <person name="Indic B."/>
            <person name="Wong-Bajracharya J."/>
            <person name="Merenyi Z."/>
            <person name="Ke H.-M."/>
            <person name="Monk M."/>
            <person name="Kocsube S."/>
            <person name="Drula E."/>
            <person name="Lipzen A."/>
            <person name="Balint B."/>
            <person name="Henrissat B."/>
            <person name="Andreopoulos B."/>
            <person name="Martin F.M."/>
            <person name="Harder C.B."/>
            <person name="Rigling D."/>
            <person name="Ford K.L."/>
            <person name="Foster G.D."/>
            <person name="Pangilinan J."/>
            <person name="Papanicolaou A."/>
            <person name="Barry K."/>
            <person name="LaButti K."/>
            <person name="Viragh M."/>
            <person name="Koriabine M."/>
            <person name="Yan M."/>
            <person name="Riley R."/>
            <person name="Champramary S."/>
            <person name="Plett K.L."/>
            <person name="Tsai I.J."/>
            <person name="Slot J."/>
            <person name="Sipos G."/>
            <person name="Plett J."/>
            <person name="Nagy L.G."/>
            <person name="Grigoriev I.V."/>
        </authorList>
    </citation>
    <scope>NUCLEOTIDE SEQUENCE</scope>
    <source>
        <strain evidence="8">ICMP 16352</strain>
    </source>
</reference>
<evidence type="ECO:0000256" key="1">
    <source>
        <dbReference type="ARBA" id="ARBA00004141"/>
    </source>
</evidence>
<keyword evidence="4 7" id="KW-0812">Transmembrane</keyword>
<feature type="transmembrane region" description="Helical" evidence="7">
    <location>
        <begin position="346"/>
        <end position="365"/>
    </location>
</feature>
<evidence type="ECO:0000256" key="3">
    <source>
        <dbReference type="ARBA" id="ARBA00022448"/>
    </source>
</evidence>
<comment type="similarity">
    <text evidence="2 7">Belongs to the ferroportin (FP) (TC 2.A.100) family. SLC40A subfamily.</text>
</comment>
<dbReference type="Pfam" id="PF06963">
    <property type="entry name" value="FPN1"/>
    <property type="match status" value="1"/>
</dbReference>
<feature type="transmembrane region" description="Helical" evidence="7">
    <location>
        <begin position="507"/>
        <end position="530"/>
    </location>
</feature>
<organism evidence="8 9">
    <name type="scientific">Armillaria novae-zelandiae</name>
    <dbReference type="NCBI Taxonomy" id="153914"/>
    <lineage>
        <taxon>Eukaryota</taxon>
        <taxon>Fungi</taxon>
        <taxon>Dikarya</taxon>
        <taxon>Basidiomycota</taxon>
        <taxon>Agaricomycotina</taxon>
        <taxon>Agaricomycetes</taxon>
        <taxon>Agaricomycetidae</taxon>
        <taxon>Agaricales</taxon>
        <taxon>Marasmiineae</taxon>
        <taxon>Physalacriaceae</taxon>
        <taxon>Armillaria</taxon>
    </lineage>
</organism>
<keyword evidence="9" id="KW-1185">Reference proteome</keyword>
<sequence length="551" mass="62265">MSIEVESTTQTDIIQLTDIHSVHGDNLDESQSRLSRHSSISLPHVLEPDVSTLPSRNHAIRTKPLALLTALHFSSTWGDRCFEFAAYLFLIQIFRSTLLPASIFGFCTAGAAIILSGWMGYLVDNQHRLRILQLAIFFQKIATATAYAAFTAIFFIDKFLEAGSQGQKAQGPIWALFTAIVLSGIIIKLATVCIQISIERDWATTIGEGDSVRLMKINTWLRRIDLICKLIAPLFVSMLTTAASYRFAAAFLCGMAAVTASIEIPLSHVVYKMFPVLESEYQQRLVNTRDADQKRHNQKFSFKRWIDPRPTFRDWQEFSHFPVFYTSLSISRFKLHFRSASDEAKYFFSIYLTVLSFDGTFLSYLKAAGGWNDPFIAGMRAICTVTGLIGTILLPYVERKIGLIRSGAWSIWSEVITLVPTVLALYIGVPKGIGHGPVYNSTMLFGGMALSRVGLWMFDLAQLQILQEALEHHPRRNTLTALQYSLMNTFDMLKYVLTIILSDPQQFRWAGLVSWIVVFFGGLLYGVYVYKSRGHVIHVEWIYRVIGKKNE</sequence>
<proteinExistence type="inferred from homology"/>
<dbReference type="GO" id="GO:0016020">
    <property type="term" value="C:membrane"/>
    <property type="evidence" value="ECO:0007669"/>
    <property type="project" value="UniProtKB-SubCell"/>
</dbReference>
<feature type="transmembrane region" description="Helical" evidence="7">
    <location>
        <begin position="98"/>
        <end position="122"/>
    </location>
</feature>
<feature type="transmembrane region" description="Helical" evidence="7">
    <location>
        <begin position="219"/>
        <end position="239"/>
    </location>
</feature>
<feature type="transmembrane region" description="Helical" evidence="7">
    <location>
        <begin position="409"/>
        <end position="429"/>
    </location>
</feature>
<dbReference type="InterPro" id="IPR036259">
    <property type="entry name" value="MFS_trans_sf"/>
</dbReference>
<evidence type="ECO:0000256" key="6">
    <source>
        <dbReference type="ARBA" id="ARBA00023136"/>
    </source>
</evidence>
<dbReference type="PANTHER" id="PTHR11660:SF57">
    <property type="entry name" value="SOLUTE CARRIER FAMILY 40 MEMBER"/>
    <property type="match status" value="1"/>
</dbReference>
<evidence type="ECO:0000256" key="7">
    <source>
        <dbReference type="RuleBase" id="RU365065"/>
    </source>
</evidence>
<comment type="function">
    <text evidence="7">May be involved in iron transport and iron homeostasis.</text>
</comment>
<feature type="transmembrane region" description="Helical" evidence="7">
    <location>
        <begin position="245"/>
        <end position="266"/>
    </location>
</feature>
<dbReference type="PANTHER" id="PTHR11660">
    <property type="entry name" value="SOLUTE CARRIER FAMILY 40 MEMBER"/>
    <property type="match status" value="1"/>
</dbReference>
<comment type="subcellular location">
    <subcellularLocation>
        <location evidence="1 7">Membrane</location>
        <topology evidence="1 7">Multi-pass membrane protein</topology>
    </subcellularLocation>
</comment>
<feature type="transmembrane region" description="Helical" evidence="7">
    <location>
        <begin position="176"/>
        <end position="198"/>
    </location>
</feature>
<comment type="caution">
    <text evidence="8">The sequence shown here is derived from an EMBL/GenBank/DDBJ whole genome shotgun (WGS) entry which is preliminary data.</text>
</comment>
<dbReference type="Proteomes" id="UP001175227">
    <property type="component" value="Unassembled WGS sequence"/>
</dbReference>
<comment type="caution">
    <text evidence="7">Lacks conserved residue(s) required for the propagation of feature annotation.</text>
</comment>
<dbReference type="AlphaFoldDB" id="A0AA39TZE4"/>
<keyword evidence="6 7" id="KW-0472">Membrane</keyword>
<evidence type="ECO:0000256" key="5">
    <source>
        <dbReference type="ARBA" id="ARBA00022989"/>
    </source>
</evidence>
<gene>
    <name evidence="8" type="ORF">IW261DRAFT_1568905</name>
</gene>
<evidence type="ECO:0000256" key="4">
    <source>
        <dbReference type="ARBA" id="ARBA00022692"/>
    </source>
</evidence>
<name>A0AA39TZE4_9AGAR</name>
<accession>A0AA39TZE4</accession>
<evidence type="ECO:0000256" key="2">
    <source>
        <dbReference type="ARBA" id="ARBA00006279"/>
    </source>
</evidence>
<dbReference type="EMBL" id="JAUEPR010000028">
    <property type="protein sequence ID" value="KAK0474207.1"/>
    <property type="molecule type" value="Genomic_DNA"/>
</dbReference>
<protein>
    <recommendedName>
        <fullName evidence="7">Solute carrier family 40 member</fullName>
    </recommendedName>
</protein>
<feature type="transmembrane region" description="Helical" evidence="7">
    <location>
        <begin position="377"/>
        <end position="397"/>
    </location>
</feature>
<dbReference type="InterPro" id="IPR009716">
    <property type="entry name" value="Ferroportin-1"/>
</dbReference>
<dbReference type="SUPFAM" id="SSF103473">
    <property type="entry name" value="MFS general substrate transporter"/>
    <property type="match status" value="1"/>
</dbReference>
<evidence type="ECO:0000313" key="9">
    <source>
        <dbReference type="Proteomes" id="UP001175227"/>
    </source>
</evidence>
<keyword evidence="3 7" id="KW-0813">Transport</keyword>
<keyword evidence="7" id="KW-0406">Ion transport</keyword>
<evidence type="ECO:0000313" key="8">
    <source>
        <dbReference type="EMBL" id="KAK0474207.1"/>
    </source>
</evidence>
<feature type="transmembrane region" description="Helical" evidence="7">
    <location>
        <begin position="134"/>
        <end position="156"/>
    </location>
</feature>